<evidence type="ECO:0008006" key="4">
    <source>
        <dbReference type="Google" id="ProtNLM"/>
    </source>
</evidence>
<protein>
    <recommendedName>
        <fullName evidence="4">F-box domain-containing protein</fullName>
    </recommendedName>
</protein>
<comment type="caution">
    <text evidence="2">The sequence shown here is derived from an EMBL/GenBank/DDBJ whole genome shotgun (WGS) entry which is preliminary data.</text>
</comment>
<proteinExistence type="predicted"/>
<gene>
    <name evidence="2" type="ORF">LTR09_007857</name>
</gene>
<evidence type="ECO:0000313" key="2">
    <source>
        <dbReference type="EMBL" id="KAK3051107.1"/>
    </source>
</evidence>
<sequence length="706" mass="80042">MGIGRRYYAAATLILCSFYCASHYEANWPSRGWKPTSGFGSKFKRQEREKRAKEEKEKKQAEKQARRDKKTERAQRHANTIAEQDERVQQKEAELFAARQPSAMEESGLASGMGTSTGGRKLGVGREIRDGDKVMTGSDEVAAVESEEMEEVKDDNGPPPKKKLRIETNITITYDHTGTPVFTPLTKSFAAAQLHSAIPSTSNLATTPSLANLSLLTPNLPTDRAATTPATPTTPGTRKPVPRNPDGTFPLISALARDDSLLLKFVSYLPFPALITLYATSKTFHYLFNRNHTAYILSSTRTWAPNSEKIYPWRCYKSLCVKDPGRVQKMRLDGKEAEVKKRWQDLRDCPSLRWLQMVVWRMGVCEDMLIVLRTYGLYCPPGTLEAVRRMWFLMDLPLNAHRIALVRNEKYFSNDNLRNFNHFLIKVDMFFTDPTAPQQEVGASNRRLWPEKHDTKAICGVDMRKMLLQGRQMTSLWRVIRGWSPDPEDGFRGITDLDVLRLWVRHEYRHPEDTPEETRKMSIMGIPWWEVGMAGMERTGVAFGVKKDDGSAGQEGGGGKGKSKQVAISHPSIVGNNLAPAQQAQLQAQQPQQPSITLPHTKPREPLLGPDELLVKECFRRGMKMHKEWLKMATWGFVGLDGWTALPISEEETWRRYRGLEPKDRGDIESKERFMKAWRGRTDDEGAIGVQQEGEAKGGDEWMTQT</sequence>
<feature type="compositionally biased region" description="Basic and acidic residues" evidence="1">
    <location>
        <begin position="44"/>
        <end position="75"/>
    </location>
</feature>
<accession>A0AAJ0GCT9</accession>
<name>A0AAJ0GCT9_9PEZI</name>
<evidence type="ECO:0000313" key="3">
    <source>
        <dbReference type="Proteomes" id="UP001271007"/>
    </source>
</evidence>
<feature type="region of interest" description="Disordered" evidence="1">
    <location>
        <begin position="220"/>
        <end position="245"/>
    </location>
</feature>
<organism evidence="2 3">
    <name type="scientific">Extremus antarcticus</name>
    <dbReference type="NCBI Taxonomy" id="702011"/>
    <lineage>
        <taxon>Eukaryota</taxon>
        <taxon>Fungi</taxon>
        <taxon>Dikarya</taxon>
        <taxon>Ascomycota</taxon>
        <taxon>Pezizomycotina</taxon>
        <taxon>Dothideomycetes</taxon>
        <taxon>Dothideomycetidae</taxon>
        <taxon>Mycosphaerellales</taxon>
        <taxon>Extremaceae</taxon>
        <taxon>Extremus</taxon>
    </lineage>
</organism>
<dbReference type="EMBL" id="JAWDJX010000028">
    <property type="protein sequence ID" value="KAK3051107.1"/>
    <property type="molecule type" value="Genomic_DNA"/>
</dbReference>
<dbReference type="Proteomes" id="UP001271007">
    <property type="component" value="Unassembled WGS sequence"/>
</dbReference>
<feature type="compositionally biased region" description="Low complexity" evidence="1">
    <location>
        <begin position="225"/>
        <end position="235"/>
    </location>
</feature>
<feature type="compositionally biased region" description="Basic and acidic residues" evidence="1">
    <location>
        <begin position="84"/>
        <end position="94"/>
    </location>
</feature>
<feature type="compositionally biased region" description="Low complexity" evidence="1">
    <location>
        <begin position="582"/>
        <end position="594"/>
    </location>
</feature>
<feature type="region of interest" description="Disordered" evidence="1">
    <location>
        <begin position="35"/>
        <end position="125"/>
    </location>
</feature>
<evidence type="ECO:0000256" key="1">
    <source>
        <dbReference type="SAM" id="MobiDB-lite"/>
    </source>
</evidence>
<feature type="region of interest" description="Disordered" evidence="1">
    <location>
        <begin position="545"/>
        <end position="566"/>
    </location>
</feature>
<feature type="region of interest" description="Disordered" evidence="1">
    <location>
        <begin position="582"/>
        <end position="607"/>
    </location>
</feature>
<keyword evidence="3" id="KW-1185">Reference proteome</keyword>
<feature type="region of interest" description="Disordered" evidence="1">
    <location>
        <begin position="679"/>
        <end position="706"/>
    </location>
</feature>
<reference evidence="2" key="1">
    <citation type="submission" date="2023-04" db="EMBL/GenBank/DDBJ databases">
        <title>Black Yeasts Isolated from many extreme environments.</title>
        <authorList>
            <person name="Coleine C."/>
            <person name="Stajich J.E."/>
            <person name="Selbmann L."/>
        </authorList>
    </citation>
    <scope>NUCLEOTIDE SEQUENCE</scope>
    <source>
        <strain evidence="2">CCFEE 5312</strain>
    </source>
</reference>
<dbReference type="AlphaFoldDB" id="A0AAJ0GCT9"/>